<proteinExistence type="predicted"/>
<evidence type="ECO:0000313" key="3">
    <source>
        <dbReference type="Proteomes" id="UP000010729"/>
    </source>
</evidence>
<feature type="compositionally biased region" description="Basic and acidic residues" evidence="1">
    <location>
        <begin position="525"/>
        <end position="534"/>
    </location>
</feature>
<dbReference type="Proteomes" id="UP000010729">
    <property type="component" value="Unassembled WGS sequence"/>
</dbReference>
<accession>N1UU72</accession>
<comment type="caution">
    <text evidence="2">The sequence shown here is derived from an EMBL/GenBank/DDBJ whole genome shotgun (WGS) entry which is preliminary data.</text>
</comment>
<dbReference type="InterPro" id="IPR029058">
    <property type="entry name" value="AB_hydrolase_fold"/>
</dbReference>
<evidence type="ECO:0000256" key="1">
    <source>
        <dbReference type="SAM" id="MobiDB-lite"/>
    </source>
</evidence>
<gene>
    <name evidence="2" type="ORF">D477_019296</name>
</gene>
<dbReference type="Gene3D" id="3.40.50.1820">
    <property type="entry name" value="alpha/beta hydrolase"/>
    <property type="match status" value="1"/>
</dbReference>
<feature type="region of interest" description="Disordered" evidence="1">
    <location>
        <begin position="484"/>
        <end position="534"/>
    </location>
</feature>
<protein>
    <recommendedName>
        <fullName evidence="4">PE-PPE domain-containing protein</fullName>
    </recommendedName>
</protein>
<sequence length="534" mass="55275">MAVTGFVLPAGEGKLAWPEPPGLAEGSYRVSGGVGGLNFQWQELLNASARLAAVAEDAAGVYSELLLVQTVLHGPRLFLVPGRLLAQDAVSDSMAQLAVSLVEIRRLAEEVEAAHARYRLAEAAAAWGMDQLNGSTWWLSTPIGALANEGRPTLDGAERLVNHGPAALLQLLGVPPVMAGLLLKTVPGGRTAEGRAAVLVHSANSFGLLRAAPVAAKRACTAEPREVELAPTAAALLERAEAAADAGPGTIEILEVPSPEGTRWVVTLPGTQTSGSAEASANPFDETGVAEALAANSRHTAAAVSDALAEAGAAAGEPVVLVGYSQGGMHAVNLAADEDFRARHNVEYVVTAGSPVGGVALPPGTRGLHLEHEQDWVPGADGQANPDTRDRVTVTLTDKVSTPPGEDGGLGPGHDFANYVAGARLLETSTDASVADSAAALGTVLAGGGAARQHLFTLRRQPPPKPKPLPVPFDFMKDRRVPYDFMKDRPPAPAVHSLSGISNPPPIIWNPDQQRRSPSQPPATRSERADGGAN</sequence>
<dbReference type="SUPFAM" id="SSF53474">
    <property type="entry name" value="alpha/beta-Hydrolases"/>
    <property type="match status" value="1"/>
</dbReference>
<organism evidence="2 3">
    <name type="scientific">Arthrobacter crystallopoietes BAB-32</name>
    <dbReference type="NCBI Taxonomy" id="1246476"/>
    <lineage>
        <taxon>Bacteria</taxon>
        <taxon>Bacillati</taxon>
        <taxon>Actinomycetota</taxon>
        <taxon>Actinomycetes</taxon>
        <taxon>Micrococcales</taxon>
        <taxon>Micrococcaceae</taxon>
        <taxon>Crystallibacter</taxon>
    </lineage>
</organism>
<evidence type="ECO:0000313" key="2">
    <source>
        <dbReference type="EMBL" id="EMY32620.1"/>
    </source>
</evidence>
<name>N1UU72_9MICC</name>
<dbReference type="EMBL" id="ANPE02000249">
    <property type="protein sequence ID" value="EMY32620.1"/>
    <property type="molecule type" value="Genomic_DNA"/>
</dbReference>
<reference evidence="2 3" key="1">
    <citation type="journal article" date="2013" name="Genome Announc.">
        <title>Draft Genome Sequence of Arthrobacter crystallopoietes Strain BAB-32, Revealing Genes for Bioremediation.</title>
        <authorList>
            <person name="Joshi M.N."/>
            <person name="Pandit A.S."/>
            <person name="Sharma A."/>
            <person name="Pandya R.V."/>
            <person name="Desai S.M."/>
            <person name="Saxena A.K."/>
            <person name="Bagatharia S.B."/>
        </authorList>
    </citation>
    <scope>NUCLEOTIDE SEQUENCE [LARGE SCALE GENOMIC DNA]</scope>
    <source>
        <strain evidence="2 3">BAB-32</strain>
    </source>
</reference>
<dbReference type="AlphaFoldDB" id="N1UU72"/>
<evidence type="ECO:0008006" key="4">
    <source>
        <dbReference type="Google" id="ProtNLM"/>
    </source>
</evidence>
<keyword evidence="3" id="KW-1185">Reference proteome</keyword>